<keyword evidence="8 18" id="KW-0812">Transmembrane</keyword>
<keyword evidence="15 18" id="KW-0496">Mitochondrion</keyword>
<evidence type="ECO:0000259" key="19">
    <source>
        <dbReference type="Pfam" id="PF00361"/>
    </source>
</evidence>
<evidence type="ECO:0000313" key="20">
    <source>
        <dbReference type="EMBL" id="ALO70531.1"/>
    </source>
</evidence>
<keyword evidence="12 18" id="KW-1133">Transmembrane helix</keyword>
<dbReference type="InterPro" id="IPR001750">
    <property type="entry name" value="ND/Mrp_TM"/>
</dbReference>
<evidence type="ECO:0000256" key="2">
    <source>
        <dbReference type="ARBA" id="ARBA00004448"/>
    </source>
</evidence>
<comment type="similarity">
    <text evidence="3 18">Belongs to the complex I subunit 2 family.</text>
</comment>
<name>A0A0S2M766_9COLE</name>
<accession>A0A0S2M766</accession>
<comment type="catalytic activity">
    <reaction evidence="17 18">
        <text>a ubiquinone + NADH + 5 H(+)(in) = a ubiquinol + NAD(+) + 4 H(+)(out)</text>
        <dbReference type="Rhea" id="RHEA:29091"/>
        <dbReference type="Rhea" id="RHEA-COMP:9565"/>
        <dbReference type="Rhea" id="RHEA-COMP:9566"/>
        <dbReference type="ChEBI" id="CHEBI:15378"/>
        <dbReference type="ChEBI" id="CHEBI:16389"/>
        <dbReference type="ChEBI" id="CHEBI:17976"/>
        <dbReference type="ChEBI" id="CHEBI:57540"/>
        <dbReference type="ChEBI" id="CHEBI:57945"/>
        <dbReference type="EC" id="7.1.1.2"/>
    </reaction>
</comment>
<dbReference type="AlphaFoldDB" id="A0A0S2M766"/>
<feature type="transmembrane region" description="Helical" evidence="18">
    <location>
        <begin position="54"/>
        <end position="74"/>
    </location>
</feature>
<dbReference type="InterPro" id="IPR050175">
    <property type="entry name" value="Complex_I_Subunit_2"/>
</dbReference>
<keyword evidence="14 18" id="KW-0830">Ubiquinone</keyword>
<dbReference type="PANTHER" id="PTHR46552">
    <property type="entry name" value="NADH-UBIQUINONE OXIDOREDUCTASE CHAIN 2"/>
    <property type="match status" value="1"/>
</dbReference>
<evidence type="ECO:0000256" key="12">
    <source>
        <dbReference type="ARBA" id="ARBA00022989"/>
    </source>
</evidence>
<dbReference type="EC" id="7.1.1.2" evidence="4 18"/>
<feature type="transmembrane region" description="Helical" evidence="18">
    <location>
        <begin position="301"/>
        <end position="323"/>
    </location>
</feature>
<dbReference type="GO" id="GO:0008137">
    <property type="term" value="F:NADH dehydrogenase (ubiquinone) activity"/>
    <property type="evidence" value="ECO:0007669"/>
    <property type="project" value="UniProtKB-EC"/>
</dbReference>
<evidence type="ECO:0000256" key="10">
    <source>
        <dbReference type="ARBA" id="ARBA00022967"/>
    </source>
</evidence>
<evidence type="ECO:0000256" key="18">
    <source>
        <dbReference type="RuleBase" id="RU003403"/>
    </source>
</evidence>
<feature type="transmembrane region" description="Helical" evidence="18">
    <location>
        <begin position="86"/>
        <end position="105"/>
    </location>
</feature>
<keyword evidence="16 18" id="KW-0472">Membrane</keyword>
<evidence type="ECO:0000256" key="4">
    <source>
        <dbReference type="ARBA" id="ARBA00012944"/>
    </source>
</evidence>
<keyword evidence="6" id="KW-0813">Transport</keyword>
<evidence type="ECO:0000256" key="16">
    <source>
        <dbReference type="ARBA" id="ARBA00023136"/>
    </source>
</evidence>
<sequence>MYKLLFTFTLLVSITIAISSYSWMGMWMGLEMNLLSIMPLINNKSNFLNSETSIKYFIVQALASTTLMFSILLFSMNWDFNLSTFLFNSSLLMKMGAAPFHFWFPEILEGLNWINTGIMMTIQKIAPMILIVMNSYLFISMIIMFSMFISSTLGLNQISLRKIMAYSSINHIGWMLAALLFMKTVWLMYFSIYLIISWNLVLFFKKFNINYINHLISYSNNSYLKILFMMNLLSLGGLPPFLGFFPKWMIMQLLIKNNFYLLSFMMIMMTLIPLYFYMRLTFSSLTMINNNLNYKTIYLKNLYPTMIFNMIALNSLIICTMLMNLD</sequence>
<comment type="subcellular location">
    <subcellularLocation>
        <location evidence="2 18">Mitochondrion inner membrane</location>
        <topology evidence="2 18">Multi-pass membrane protein</topology>
    </subcellularLocation>
</comment>
<evidence type="ECO:0000256" key="6">
    <source>
        <dbReference type="ARBA" id="ARBA00022448"/>
    </source>
</evidence>
<feature type="transmembrane region" description="Helical" evidence="18">
    <location>
        <begin position="163"/>
        <end position="181"/>
    </location>
</feature>
<evidence type="ECO:0000256" key="9">
    <source>
        <dbReference type="ARBA" id="ARBA00022792"/>
    </source>
</evidence>
<evidence type="ECO:0000256" key="13">
    <source>
        <dbReference type="ARBA" id="ARBA00023027"/>
    </source>
</evidence>
<feature type="transmembrane region" description="Helical" evidence="18">
    <location>
        <begin position="258"/>
        <end position="280"/>
    </location>
</feature>
<protein>
    <recommendedName>
        <fullName evidence="5 18">NADH-ubiquinone oxidoreductase chain 2</fullName>
        <ecNumber evidence="4 18">7.1.1.2</ecNumber>
    </recommendedName>
</protein>
<proteinExistence type="inferred from homology"/>
<evidence type="ECO:0000256" key="11">
    <source>
        <dbReference type="ARBA" id="ARBA00022982"/>
    </source>
</evidence>
<evidence type="ECO:0000256" key="1">
    <source>
        <dbReference type="ARBA" id="ARBA00003257"/>
    </source>
</evidence>
<keyword evidence="11 18" id="KW-0249">Electron transport</keyword>
<keyword evidence="13 18" id="KW-0520">NAD</keyword>
<dbReference type="PRINTS" id="PR01436">
    <property type="entry name" value="NADHDHGNASE2"/>
</dbReference>
<keyword evidence="10 18" id="KW-1278">Translocase</keyword>
<evidence type="ECO:0000256" key="5">
    <source>
        <dbReference type="ARBA" id="ARBA00021008"/>
    </source>
</evidence>
<feature type="domain" description="NADH:quinone oxidoreductase/Mrp antiporter transmembrane" evidence="19">
    <location>
        <begin position="20"/>
        <end position="271"/>
    </location>
</feature>
<feature type="transmembrane region" description="Helical" evidence="18">
    <location>
        <begin position="125"/>
        <end position="151"/>
    </location>
</feature>
<evidence type="ECO:0000256" key="17">
    <source>
        <dbReference type="ARBA" id="ARBA00049551"/>
    </source>
</evidence>
<geneLocation type="mitochondrion" evidence="20"/>
<organism evidence="20">
    <name type="scientific">Espanoliella jeanneli</name>
    <dbReference type="NCBI Taxonomy" id="723344"/>
    <lineage>
        <taxon>Eukaryota</taxon>
        <taxon>Metazoa</taxon>
        <taxon>Ecdysozoa</taxon>
        <taxon>Arthropoda</taxon>
        <taxon>Hexapoda</taxon>
        <taxon>Insecta</taxon>
        <taxon>Pterygota</taxon>
        <taxon>Neoptera</taxon>
        <taxon>Endopterygota</taxon>
        <taxon>Coleoptera</taxon>
        <taxon>Polyphaga</taxon>
        <taxon>Staphyliniformia</taxon>
        <taxon>Leiodidae</taxon>
        <taxon>Cholevinae</taxon>
        <taxon>Espanoliella</taxon>
    </lineage>
</organism>
<dbReference type="EMBL" id="KT780645">
    <property type="protein sequence ID" value="ALO70531.1"/>
    <property type="molecule type" value="Genomic_DNA"/>
</dbReference>
<dbReference type="InterPro" id="IPR003917">
    <property type="entry name" value="NADH_UbQ_OxRdtase_chain2"/>
</dbReference>
<evidence type="ECO:0000256" key="7">
    <source>
        <dbReference type="ARBA" id="ARBA00022660"/>
    </source>
</evidence>
<dbReference type="Pfam" id="PF00361">
    <property type="entry name" value="Proton_antipo_M"/>
    <property type="match status" value="1"/>
</dbReference>
<comment type="function">
    <text evidence="1">Core subunit of the mitochondrial membrane respiratory chain NADH dehydrogenase (Complex I) that is believed to belong to the minimal assembly required for catalysis. Complex I functions in the transfer of electrons from NADH to the respiratory chain. The immediate electron acceptor for the enzyme is believed to be ubiquinone.</text>
</comment>
<gene>
    <name evidence="20" type="primary">nad2</name>
</gene>
<dbReference type="PANTHER" id="PTHR46552:SF1">
    <property type="entry name" value="NADH-UBIQUINONE OXIDOREDUCTASE CHAIN 2"/>
    <property type="match status" value="1"/>
</dbReference>
<feature type="transmembrane region" description="Helical" evidence="18">
    <location>
        <begin position="187"/>
        <end position="205"/>
    </location>
</feature>
<keyword evidence="9 18" id="KW-0999">Mitochondrion inner membrane</keyword>
<reference evidence="20" key="1">
    <citation type="submission" date="2015-09" db="EMBL/GenBank/DDBJ databases">
        <title>Staphyliniformia phylogenetics from de novo mitogenomic assemblies.</title>
        <authorList>
            <person name="Favreau E.A."/>
            <person name="Linard B."/>
            <person name="Vogler A.P."/>
        </authorList>
    </citation>
    <scope>NUCLEOTIDE SEQUENCE</scope>
</reference>
<evidence type="ECO:0000256" key="15">
    <source>
        <dbReference type="ARBA" id="ARBA00023128"/>
    </source>
</evidence>
<evidence type="ECO:0000256" key="14">
    <source>
        <dbReference type="ARBA" id="ARBA00023075"/>
    </source>
</evidence>
<comment type="function">
    <text evidence="18">Core subunit of the mitochondrial membrane respiratory chain NADH dehydrogenase (Complex I) which catalyzes electron transfer from NADH through the respiratory chain, using ubiquinone as an electron acceptor. Essential for the catalytic activity and assembly of complex I.</text>
</comment>
<dbReference type="GO" id="GO:0005743">
    <property type="term" value="C:mitochondrial inner membrane"/>
    <property type="evidence" value="ECO:0007669"/>
    <property type="project" value="UniProtKB-SubCell"/>
</dbReference>
<keyword evidence="7 18" id="KW-0679">Respiratory chain</keyword>
<evidence type="ECO:0000256" key="8">
    <source>
        <dbReference type="ARBA" id="ARBA00022692"/>
    </source>
</evidence>
<evidence type="ECO:0000256" key="3">
    <source>
        <dbReference type="ARBA" id="ARBA00007012"/>
    </source>
</evidence>
<feature type="transmembrane region" description="Helical" evidence="18">
    <location>
        <begin position="226"/>
        <end position="246"/>
    </location>
</feature>
<dbReference type="GO" id="GO:0006120">
    <property type="term" value="P:mitochondrial electron transport, NADH to ubiquinone"/>
    <property type="evidence" value="ECO:0007669"/>
    <property type="project" value="InterPro"/>
</dbReference>